<dbReference type="SUPFAM" id="SSF51658">
    <property type="entry name" value="Xylose isomerase-like"/>
    <property type="match status" value="1"/>
</dbReference>
<feature type="chain" id="PRO_5001914244" evidence="1">
    <location>
        <begin position="23"/>
        <end position="307"/>
    </location>
</feature>
<protein>
    <submittedName>
        <fullName evidence="3">Sugar phosphate isomerase</fullName>
    </submittedName>
</protein>
<proteinExistence type="predicted"/>
<organism evidence="3 4">
    <name type="scientific">Hoylesella buccalis DNF00853</name>
    <dbReference type="NCBI Taxonomy" id="1401074"/>
    <lineage>
        <taxon>Bacteria</taxon>
        <taxon>Pseudomonadati</taxon>
        <taxon>Bacteroidota</taxon>
        <taxon>Bacteroidia</taxon>
        <taxon>Bacteroidales</taxon>
        <taxon>Prevotellaceae</taxon>
        <taxon>Hoylesella</taxon>
    </lineage>
</organism>
<gene>
    <name evidence="3" type="ORF">HMPREF2137_11615</name>
</gene>
<evidence type="ECO:0000313" key="3">
    <source>
        <dbReference type="EMBL" id="KGF33065.1"/>
    </source>
</evidence>
<accession>A0A095ZE77</accession>
<evidence type="ECO:0000313" key="4">
    <source>
        <dbReference type="Proteomes" id="UP000029556"/>
    </source>
</evidence>
<dbReference type="Pfam" id="PF01261">
    <property type="entry name" value="AP_endonuc_2"/>
    <property type="match status" value="1"/>
</dbReference>
<dbReference type="InterPro" id="IPR050312">
    <property type="entry name" value="IolE/XylAMocC-like"/>
</dbReference>
<evidence type="ECO:0000259" key="2">
    <source>
        <dbReference type="Pfam" id="PF01261"/>
    </source>
</evidence>
<keyword evidence="3" id="KW-0413">Isomerase</keyword>
<dbReference type="RefSeq" id="WP_036874655.1">
    <property type="nucleotide sequence ID" value="NZ_JRNN01000095.1"/>
</dbReference>
<dbReference type="PANTHER" id="PTHR12110">
    <property type="entry name" value="HYDROXYPYRUVATE ISOMERASE"/>
    <property type="match status" value="1"/>
</dbReference>
<feature type="signal peptide" evidence="1">
    <location>
        <begin position="1"/>
        <end position="22"/>
    </location>
</feature>
<dbReference type="EMBL" id="JRNN01000095">
    <property type="protein sequence ID" value="KGF33065.1"/>
    <property type="molecule type" value="Genomic_DNA"/>
</dbReference>
<dbReference type="Proteomes" id="UP000029556">
    <property type="component" value="Unassembled WGS sequence"/>
</dbReference>
<dbReference type="Gene3D" id="3.20.20.150">
    <property type="entry name" value="Divalent-metal-dependent TIM barrel enzymes"/>
    <property type="match status" value="1"/>
</dbReference>
<sequence>MKNKIVLSLIALMLLGSTATFAQRRGKMQRRVLPQKEMALQLYSIREVLGDADKYAKNHVDVFKRLKAMGYTGVEAANYGDGKFYGVFPEQYRKDVEAAGLKPISSHATRALSDQELKNHDFTAALKWWDEAIKAHKAAGMKYIVTPWASVPKTLKDAQTLCDYHNEIGKKCRAAGLLYGYHSHSHEFAKVEGQNWYEYFVSHTNPEYVFFQMDVYWAMMAQQSPTEWFRKHPGRFKMLHIKDKYVLGESGMVGFDGIFKYADKAGLQDFVVEMEGTEAGMNIMEGARLCARYIQKAPFVKRTYTKQ</sequence>
<dbReference type="AlphaFoldDB" id="A0A095ZE77"/>
<dbReference type="PANTHER" id="PTHR12110:SF41">
    <property type="entry name" value="INOSOSE DEHYDRATASE"/>
    <property type="match status" value="1"/>
</dbReference>
<dbReference type="OrthoDB" id="9798407at2"/>
<evidence type="ECO:0000256" key="1">
    <source>
        <dbReference type="SAM" id="SignalP"/>
    </source>
</evidence>
<dbReference type="GO" id="GO:0016853">
    <property type="term" value="F:isomerase activity"/>
    <property type="evidence" value="ECO:0007669"/>
    <property type="project" value="UniProtKB-KW"/>
</dbReference>
<name>A0A095ZE77_9BACT</name>
<dbReference type="InterPro" id="IPR036237">
    <property type="entry name" value="Xyl_isomerase-like_sf"/>
</dbReference>
<feature type="domain" description="Xylose isomerase-like TIM barrel" evidence="2">
    <location>
        <begin position="63"/>
        <end position="283"/>
    </location>
</feature>
<dbReference type="InterPro" id="IPR013022">
    <property type="entry name" value="Xyl_isomerase-like_TIM-brl"/>
</dbReference>
<reference evidence="3 4" key="1">
    <citation type="submission" date="2014-07" db="EMBL/GenBank/DDBJ databases">
        <authorList>
            <person name="McCorrison J."/>
            <person name="Sanka R."/>
            <person name="Torralba M."/>
            <person name="Gillis M."/>
            <person name="Haft D.H."/>
            <person name="Methe B."/>
            <person name="Sutton G."/>
            <person name="Nelson K.E."/>
        </authorList>
    </citation>
    <scope>NUCLEOTIDE SEQUENCE [LARGE SCALE GENOMIC DNA]</scope>
    <source>
        <strain evidence="3 4">DNF00853</strain>
    </source>
</reference>
<comment type="caution">
    <text evidence="3">The sequence shown here is derived from an EMBL/GenBank/DDBJ whole genome shotgun (WGS) entry which is preliminary data.</text>
</comment>
<keyword evidence="1" id="KW-0732">Signal</keyword>